<evidence type="ECO:0000313" key="1">
    <source>
        <dbReference type="EMBL" id="KAK9700990.1"/>
    </source>
</evidence>
<protein>
    <submittedName>
        <fullName evidence="1">Uncharacterized protein</fullName>
    </submittedName>
</protein>
<comment type="caution">
    <text evidence="1">The sequence shown here is derived from an EMBL/GenBank/DDBJ whole genome shotgun (WGS) entry which is preliminary data.</text>
</comment>
<sequence length="123" mass="13323">MRKGEGICSGCVAYKEMNNKVPNLNTRIGSSECFCDKKHVSRPNFRTSMQRVTIPGGSPSQLIPWWGTGLVRSHISAIPDFGFVPESHGVVRSHISAIPDFGFVPESHGVVWSGGSLPRLGTS</sequence>
<name>A0AAW1JCC6_POPJA</name>
<proteinExistence type="predicted"/>
<dbReference type="EMBL" id="JASPKY010000425">
    <property type="protein sequence ID" value="KAK9700990.1"/>
    <property type="molecule type" value="Genomic_DNA"/>
</dbReference>
<accession>A0AAW1JCC6</accession>
<dbReference type="Proteomes" id="UP001458880">
    <property type="component" value="Unassembled WGS sequence"/>
</dbReference>
<evidence type="ECO:0000313" key="2">
    <source>
        <dbReference type="Proteomes" id="UP001458880"/>
    </source>
</evidence>
<reference evidence="1 2" key="1">
    <citation type="journal article" date="2024" name="BMC Genomics">
        <title>De novo assembly and annotation of Popillia japonica's genome with initial clues to its potential as an invasive pest.</title>
        <authorList>
            <person name="Cucini C."/>
            <person name="Boschi S."/>
            <person name="Funari R."/>
            <person name="Cardaioli E."/>
            <person name="Iannotti N."/>
            <person name="Marturano G."/>
            <person name="Paoli F."/>
            <person name="Bruttini M."/>
            <person name="Carapelli A."/>
            <person name="Frati F."/>
            <person name="Nardi F."/>
        </authorList>
    </citation>
    <scope>NUCLEOTIDE SEQUENCE [LARGE SCALE GENOMIC DNA]</scope>
    <source>
        <strain evidence="1">DMR45628</strain>
    </source>
</reference>
<gene>
    <name evidence="1" type="ORF">QE152_g30883</name>
</gene>
<keyword evidence="2" id="KW-1185">Reference proteome</keyword>
<dbReference type="AlphaFoldDB" id="A0AAW1JCC6"/>
<organism evidence="1 2">
    <name type="scientific">Popillia japonica</name>
    <name type="common">Japanese beetle</name>
    <dbReference type="NCBI Taxonomy" id="7064"/>
    <lineage>
        <taxon>Eukaryota</taxon>
        <taxon>Metazoa</taxon>
        <taxon>Ecdysozoa</taxon>
        <taxon>Arthropoda</taxon>
        <taxon>Hexapoda</taxon>
        <taxon>Insecta</taxon>
        <taxon>Pterygota</taxon>
        <taxon>Neoptera</taxon>
        <taxon>Endopterygota</taxon>
        <taxon>Coleoptera</taxon>
        <taxon>Polyphaga</taxon>
        <taxon>Scarabaeiformia</taxon>
        <taxon>Scarabaeidae</taxon>
        <taxon>Rutelinae</taxon>
        <taxon>Popillia</taxon>
    </lineage>
</organism>